<evidence type="ECO:0000256" key="9">
    <source>
        <dbReference type="SAM" id="Phobius"/>
    </source>
</evidence>
<evidence type="ECO:0000313" key="11">
    <source>
        <dbReference type="EMBL" id="MBS5520534.1"/>
    </source>
</evidence>
<dbReference type="InterPro" id="IPR007387">
    <property type="entry name" value="TRAP_DctQ"/>
</dbReference>
<evidence type="ECO:0000256" key="8">
    <source>
        <dbReference type="ARBA" id="ARBA00038436"/>
    </source>
</evidence>
<reference evidence="11" key="1">
    <citation type="submission" date="2021-02" db="EMBL/GenBank/DDBJ databases">
        <title>Infant gut strain persistence is associated with maternal origin, phylogeny, and functional potential including surface adhesion and iron acquisition.</title>
        <authorList>
            <person name="Lou Y.C."/>
        </authorList>
    </citation>
    <scope>NUCLEOTIDE SEQUENCE</scope>
    <source>
        <strain evidence="11">L3_106_000M1_dasL3_106_000M1_concoct_15</strain>
    </source>
</reference>
<evidence type="ECO:0000256" key="5">
    <source>
        <dbReference type="ARBA" id="ARBA00022692"/>
    </source>
</evidence>
<protein>
    <submittedName>
        <fullName evidence="11">TRAP transporter small permease</fullName>
    </submittedName>
</protein>
<keyword evidence="4" id="KW-0997">Cell inner membrane</keyword>
<feature type="transmembrane region" description="Helical" evidence="9">
    <location>
        <begin position="54"/>
        <end position="72"/>
    </location>
</feature>
<keyword evidence="6 9" id="KW-1133">Transmembrane helix</keyword>
<keyword evidence="7 9" id="KW-0472">Membrane</keyword>
<proteinExistence type="inferred from homology"/>
<dbReference type="Proteomes" id="UP000754226">
    <property type="component" value="Unassembled WGS sequence"/>
</dbReference>
<dbReference type="GO" id="GO:0022857">
    <property type="term" value="F:transmembrane transporter activity"/>
    <property type="evidence" value="ECO:0007669"/>
    <property type="project" value="TreeGrafter"/>
</dbReference>
<dbReference type="InterPro" id="IPR055348">
    <property type="entry name" value="DctQ"/>
</dbReference>
<dbReference type="Pfam" id="PF04290">
    <property type="entry name" value="DctQ"/>
    <property type="match status" value="1"/>
</dbReference>
<keyword evidence="3" id="KW-1003">Cell membrane</keyword>
<feature type="transmembrane region" description="Helical" evidence="9">
    <location>
        <begin position="92"/>
        <end position="114"/>
    </location>
</feature>
<organism evidence="11 12">
    <name type="scientific">Acidaminococcus intestini</name>
    <dbReference type="NCBI Taxonomy" id="187327"/>
    <lineage>
        <taxon>Bacteria</taxon>
        <taxon>Bacillati</taxon>
        <taxon>Bacillota</taxon>
        <taxon>Negativicutes</taxon>
        <taxon>Acidaminococcales</taxon>
        <taxon>Acidaminococcaceae</taxon>
        <taxon>Acidaminococcus</taxon>
    </lineage>
</organism>
<dbReference type="PANTHER" id="PTHR35011:SF10">
    <property type="entry name" value="TRAP TRANSPORTER SMALL PERMEASE PROTEIN"/>
    <property type="match status" value="1"/>
</dbReference>
<evidence type="ECO:0000256" key="1">
    <source>
        <dbReference type="ARBA" id="ARBA00004429"/>
    </source>
</evidence>
<accession>A0A943I322</accession>
<name>A0A943I322_9FIRM</name>
<evidence type="ECO:0000256" key="7">
    <source>
        <dbReference type="ARBA" id="ARBA00023136"/>
    </source>
</evidence>
<dbReference type="AlphaFoldDB" id="A0A943I322"/>
<evidence type="ECO:0000313" key="12">
    <source>
        <dbReference type="Proteomes" id="UP000754226"/>
    </source>
</evidence>
<evidence type="ECO:0000256" key="2">
    <source>
        <dbReference type="ARBA" id="ARBA00022448"/>
    </source>
</evidence>
<keyword evidence="5 9" id="KW-0812">Transmembrane</keyword>
<comment type="subcellular location">
    <subcellularLocation>
        <location evidence="1">Cell inner membrane</location>
        <topology evidence="1">Multi-pass membrane protein</topology>
    </subcellularLocation>
</comment>
<dbReference type="GO" id="GO:0005886">
    <property type="term" value="C:plasma membrane"/>
    <property type="evidence" value="ECO:0007669"/>
    <property type="project" value="UniProtKB-SubCell"/>
</dbReference>
<comment type="caution">
    <text evidence="11">The sequence shown here is derived from an EMBL/GenBank/DDBJ whole genome shotgun (WGS) entry which is preliminary data.</text>
</comment>
<gene>
    <name evidence="11" type="ORF">KHX13_09545</name>
</gene>
<evidence type="ECO:0000256" key="3">
    <source>
        <dbReference type="ARBA" id="ARBA00022475"/>
    </source>
</evidence>
<evidence type="ECO:0000256" key="4">
    <source>
        <dbReference type="ARBA" id="ARBA00022519"/>
    </source>
</evidence>
<dbReference type="GO" id="GO:0015740">
    <property type="term" value="P:C4-dicarboxylate transport"/>
    <property type="evidence" value="ECO:0007669"/>
    <property type="project" value="TreeGrafter"/>
</dbReference>
<dbReference type="EMBL" id="JAGZCZ010000013">
    <property type="protein sequence ID" value="MBS5520534.1"/>
    <property type="molecule type" value="Genomic_DNA"/>
</dbReference>
<keyword evidence="2" id="KW-0813">Transport</keyword>
<evidence type="ECO:0000256" key="6">
    <source>
        <dbReference type="ARBA" id="ARBA00022989"/>
    </source>
</evidence>
<dbReference type="PANTHER" id="PTHR35011">
    <property type="entry name" value="2,3-DIKETO-L-GULONATE TRAP TRANSPORTER SMALL PERMEASE PROTEIN YIAM"/>
    <property type="match status" value="1"/>
</dbReference>
<comment type="similarity">
    <text evidence="8">Belongs to the TRAP transporter small permease family.</text>
</comment>
<feature type="transmembrane region" description="Helical" evidence="9">
    <location>
        <begin position="12"/>
        <end position="34"/>
    </location>
</feature>
<feature type="transmembrane region" description="Helical" evidence="9">
    <location>
        <begin position="134"/>
        <end position="154"/>
    </location>
</feature>
<evidence type="ECO:0000259" key="10">
    <source>
        <dbReference type="Pfam" id="PF04290"/>
    </source>
</evidence>
<feature type="domain" description="Tripartite ATP-independent periplasmic transporters DctQ component" evidence="10">
    <location>
        <begin position="32"/>
        <end position="157"/>
    </location>
</feature>
<sequence>MKTLFAFFCKALDALTGLVAIAAGILLFVPVFSIFYEVVSRGLFNEPTEWATELSTYCVLMAGFLGMGEALARGRHIHVDMVISHLSKRKNLILRLVVSVICLVFTAVFCYTSAEMVYTSYDLDMVAASTLRMPLWIPQLSMPIGIGVLFLQFIRLFGETMQAYHQEVKGGKTV</sequence>